<reference evidence="2" key="1">
    <citation type="submission" date="2022-09" db="EMBL/GenBank/DDBJ databases">
        <title>The genome sequence of Rhodococcus aetherivorans N1.</title>
        <authorList>
            <person name="Jiang W."/>
        </authorList>
    </citation>
    <scope>NUCLEOTIDE SEQUENCE</scope>
    <source>
        <strain evidence="2">N1</strain>
    </source>
</reference>
<gene>
    <name evidence="2" type="ORF">OCS65_18500</name>
</gene>
<feature type="region of interest" description="Disordered" evidence="1">
    <location>
        <begin position="157"/>
        <end position="189"/>
    </location>
</feature>
<proteinExistence type="predicted"/>
<dbReference type="EMBL" id="CP106982">
    <property type="protein sequence ID" value="UYF92469.1"/>
    <property type="molecule type" value="Genomic_DNA"/>
</dbReference>
<dbReference type="AlphaFoldDB" id="A0AA46PEI9"/>
<dbReference type="GeneID" id="83622452"/>
<dbReference type="InterPro" id="IPR023393">
    <property type="entry name" value="START-like_dom_sf"/>
</dbReference>
<evidence type="ECO:0000256" key="1">
    <source>
        <dbReference type="SAM" id="MobiDB-lite"/>
    </source>
</evidence>
<dbReference type="InterPro" id="IPR019587">
    <property type="entry name" value="Polyketide_cyclase/dehydratase"/>
</dbReference>
<dbReference type="Gene3D" id="3.30.530.20">
    <property type="match status" value="1"/>
</dbReference>
<evidence type="ECO:0000313" key="2">
    <source>
        <dbReference type="EMBL" id="UYF92469.1"/>
    </source>
</evidence>
<dbReference type="SUPFAM" id="SSF55961">
    <property type="entry name" value="Bet v1-like"/>
    <property type="match status" value="1"/>
</dbReference>
<name>A0AA46PEI9_9NOCA</name>
<evidence type="ECO:0000313" key="3">
    <source>
        <dbReference type="Proteomes" id="UP001163947"/>
    </source>
</evidence>
<dbReference type="RefSeq" id="WP_102800396.1">
    <property type="nucleotide sequence ID" value="NZ_CP069306.1"/>
</dbReference>
<protein>
    <submittedName>
        <fullName evidence="2">SRPBCC family protein</fullName>
    </submittedName>
</protein>
<dbReference type="Proteomes" id="UP001163947">
    <property type="component" value="Chromosome"/>
</dbReference>
<sequence>MGTLARHGRTETVSRAPAEAVWQIITDVTRVGEWSHECRDARLLGNARAAAPGIRFRGRNRSGGLRWSRSCVFTVVEPPRTLAWRTAGLLGRADSTEWRIDLEPVPGGTKIVQTYRVLHVAPGLDRVYWRLVKAHRDRRAALEGDLRRLAELAAVEAASHTPAMRPPREGSAVADGSLGRGTERRRYSA</sequence>
<accession>A0AA46PEI9</accession>
<dbReference type="Pfam" id="PF10604">
    <property type="entry name" value="Polyketide_cyc2"/>
    <property type="match status" value="1"/>
</dbReference>
<organism evidence="2 3">
    <name type="scientific">Rhodococcus aetherivorans</name>
    <dbReference type="NCBI Taxonomy" id="191292"/>
    <lineage>
        <taxon>Bacteria</taxon>
        <taxon>Bacillati</taxon>
        <taxon>Actinomycetota</taxon>
        <taxon>Actinomycetes</taxon>
        <taxon>Mycobacteriales</taxon>
        <taxon>Nocardiaceae</taxon>
        <taxon>Rhodococcus</taxon>
    </lineage>
</organism>